<reference evidence="1" key="2">
    <citation type="journal article" date="2015" name="Data Brief">
        <title>Shoot transcriptome of the giant reed, Arundo donax.</title>
        <authorList>
            <person name="Barrero R.A."/>
            <person name="Guerrero F.D."/>
            <person name="Moolhuijzen P."/>
            <person name="Goolsby J.A."/>
            <person name="Tidwell J."/>
            <person name="Bellgard S.E."/>
            <person name="Bellgard M.I."/>
        </authorList>
    </citation>
    <scope>NUCLEOTIDE SEQUENCE</scope>
    <source>
        <tissue evidence="1">Shoot tissue taken approximately 20 cm above the soil surface</tissue>
    </source>
</reference>
<name>A0A0A8XY05_ARUDO</name>
<accession>A0A0A8XY05</accession>
<dbReference type="EMBL" id="GBRH01279001">
    <property type="protein sequence ID" value="JAD18894.1"/>
    <property type="molecule type" value="Transcribed_RNA"/>
</dbReference>
<sequence>MHVLAVNRKLHTYELVS</sequence>
<proteinExistence type="predicted"/>
<organism evidence="1">
    <name type="scientific">Arundo donax</name>
    <name type="common">Giant reed</name>
    <name type="synonym">Donax arundinaceus</name>
    <dbReference type="NCBI Taxonomy" id="35708"/>
    <lineage>
        <taxon>Eukaryota</taxon>
        <taxon>Viridiplantae</taxon>
        <taxon>Streptophyta</taxon>
        <taxon>Embryophyta</taxon>
        <taxon>Tracheophyta</taxon>
        <taxon>Spermatophyta</taxon>
        <taxon>Magnoliopsida</taxon>
        <taxon>Liliopsida</taxon>
        <taxon>Poales</taxon>
        <taxon>Poaceae</taxon>
        <taxon>PACMAD clade</taxon>
        <taxon>Arundinoideae</taxon>
        <taxon>Arundineae</taxon>
        <taxon>Arundo</taxon>
    </lineage>
</organism>
<reference evidence="1" key="1">
    <citation type="submission" date="2014-09" db="EMBL/GenBank/DDBJ databases">
        <authorList>
            <person name="Magalhaes I.L.F."/>
            <person name="Oliveira U."/>
            <person name="Santos F.R."/>
            <person name="Vidigal T.H.D.A."/>
            <person name="Brescovit A.D."/>
            <person name="Santos A.J."/>
        </authorList>
    </citation>
    <scope>NUCLEOTIDE SEQUENCE</scope>
    <source>
        <tissue evidence="1">Shoot tissue taken approximately 20 cm above the soil surface</tissue>
    </source>
</reference>
<dbReference type="AlphaFoldDB" id="A0A0A8XY05"/>
<evidence type="ECO:0000313" key="1">
    <source>
        <dbReference type="EMBL" id="JAD18894.1"/>
    </source>
</evidence>
<protein>
    <submittedName>
        <fullName evidence="1">Uncharacterized protein</fullName>
    </submittedName>
</protein>